<evidence type="ECO:0000313" key="2">
    <source>
        <dbReference type="Proteomes" id="UP000305401"/>
    </source>
</evidence>
<dbReference type="Proteomes" id="UP000305401">
    <property type="component" value="Unassembled WGS sequence"/>
</dbReference>
<comment type="caution">
    <text evidence="1">The sequence shown here is derived from an EMBL/GenBank/DDBJ whole genome shotgun (WGS) entry which is preliminary data.</text>
</comment>
<organism evidence="1 2">
    <name type="scientific">Muribaculum caecicola</name>
    <dbReference type="NCBI Taxonomy" id="3038144"/>
    <lineage>
        <taxon>Bacteria</taxon>
        <taxon>Pseudomonadati</taxon>
        <taxon>Bacteroidota</taxon>
        <taxon>Bacteroidia</taxon>
        <taxon>Bacteroidales</taxon>
        <taxon>Muribaculaceae</taxon>
        <taxon>Muribaculum</taxon>
    </lineage>
</organism>
<evidence type="ECO:0000313" key="1">
    <source>
        <dbReference type="EMBL" id="THG47073.1"/>
    </source>
</evidence>
<protein>
    <submittedName>
        <fullName evidence="1">Galactofuranosyltransferase</fullName>
    </submittedName>
</protein>
<reference evidence="1" key="1">
    <citation type="submission" date="2019-04" db="EMBL/GenBank/DDBJ databases">
        <title>Microbes associate with the intestines of laboratory mice.</title>
        <authorList>
            <person name="Navarre W."/>
            <person name="Wong E."/>
            <person name="Huang K.C."/>
            <person name="Tropini C."/>
            <person name="Ng K."/>
            <person name="Yu B."/>
        </authorList>
    </citation>
    <scope>NUCLEOTIDE SEQUENCE</scope>
    <source>
        <strain evidence="1">NM86_A22</strain>
    </source>
</reference>
<gene>
    <name evidence="1" type="ORF">E5990_07880</name>
</gene>
<name>A0AC61S4F1_9BACT</name>
<accession>A0AC61S4F1</accession>
<sequence>MTRLRYISKNYKHLNNAGNKAKTDIEIILSEDGALNAGLERTVGLGAVRGYARTLGSVIASCFRLKKGDVLLLQYPFKKYYDFVCRIARAKGLKTVTLIHDLGSFRRKKLTVEQEIKRLNRNDAIIVHTPNMEKWLVENGVRVPIVILEIFDYLSEGVNTAPQSCAGDVPRVLFAGNLTFENNKFLYDLSEMSGNFKMVLYGNGLDKSRIGQHAVWKGFCPSDRLICEAEGDYGLVWYGVSIVSGEGPLGEYVRYIAPHKLSLYIRCGMPVIVWKESGMAPFVAENNIGLVVGSLEELDSAISEVTDNQYCEMKQNVEKVSAKLASGYYTRKAVAEALKLI</sequence>
<proteinExistence type="predicted"/>
<keyword evidence="2" id="KW-1185">Reference proteome</keyword>
<dbReference type="EMBL" id="SSTG01000099">
    <property type="protein sequence ID" value="THG47073.1"/>
    <property type="molecule type" value="Genomic_DNA"/>
</dbReference>